<feature type="domain" description="YdhG-like" evidence="1">
    <location>
        <begin position="19"/>
        <end position="123"/>
    </location>
</feature>
<proteinExistence type="predicted"/>
<dbReference type="Proteomes" id="UP000029713">
    <property type="component" value="Unassembled WGS sequence"/>
</dbReference>
<gene>
    <name evidence="2" type="ORF">IN07_15915</name>
</gene>
<organism evidence="2 3">
    <name type="scientific">Modestobacter caceresii</name>
    <dbReference type="NCBI Taxonomy" id="1522368"/>
    <lineage>
        <taxon>Bacteria</taxon>
        <taxon>Bacillati</taxon>
        <taxon>Actinomycetota</taxon>
        <taxon>Actinomycetes</taxon>
        <taxon>Geodermatophilales</taxon>
        <taxon>Geodermatophilaceae</taxon>
        <taxon>Modestobacter</taxon>
    </lineage>
</organism>
<evidence type="ECO:0000313" key="3">
    <source>
        <dbReference type="Proteomes" id="UP000029713"/>
    </source>
</evidence>
<dbReference type="OrthoDB" id="9811812at2"/>
<dbReference type="Gene3D" id="3.90.1150.200">
    <property type="match status" value="1"/>
</dbReference>
<dbReference type="AlphaFoldDB" id="A0A098Y573"/>
<keyword evidence="3" id="KW-1185">Reference proteome</keyword>
<evidence type="ECO:0000259" key="1">
    <source>
        <dbReference type="Pfam" id="PF08818"/>
    </source>
</evidence>
<dbReference type="EMBL" id="JPMX01000075">
    <property type="protein sequence ID" value="KGH45595.1"/>
    <property type="molecule type" value="Genomic_DNA"/>
</dbReference>
<dbReference type="InterPro" id="IPR014922">
    <property type="entry name" value="YdhG-like"/>
</dbReference>
<reference evidence="2 3" key="1">
    <citation type="submission" date="2014-07" db="EMBL/GenBank/DDBJ databases">
        <title>Biosystematic studies on Modestobacter strains isolated from extreme hyper-arid desert soil and from historic building.</title>
        <authorList>
            <person name="Bukarasam K."/>
            <person name="Bull A."/>
            <person name="Girard G."/>
            <person name="van Wezel G."/>
            <person name="Goodfellow M."/>
        </authorList>
    </citation>
    <scope>NUCLEOTIDE SEQUENCE [LARGE SCALE GENOMIC DNA]</scope>
    <source>
        <strain evidence="2 3">KNN45-2b</strain>
    </source>
</reference>
<dbReference type="STRING" id="1522368.IN07_15915"/>
<dbReference type="RefSeq" id="WP_036337052.1">
    <property type="nucleotide sequence ID" value="NZ_JPMX01000075.1"/>
</dbReference>
<dbReference type="Pfam" id="PF08818">
    <property type="entry name" value="DUF1801"/>
    <property type="match status" value="1"/>
</dbReference>
<sequence length="125" mass="13942">MAQNPTVEEFLATLDHPRADDVRRLRAAIMASNADLTEHVKWKAPSFCARGVDRVTFRLFPEDHLQLVFHRGAKPQETAGFAFGDDTGLLRWADTDRAVLTLGDSADVAAKQDAIVALVERWVRV</sequence>
<evidence type="ECO:0000313" key="2">
    <source>
        <dbReference type="EMBL" id="KGH45595.1"/>
    </source>
</evidence>
<comment type="caution">
    <text evidence="2">The sequence shown here is derived from an EMBL/GenBank/DDBJ whole genome shotgun (WGS) entry which is preliminary data.</text>
</comment>
<protein>
    <recommendedName>
        <fullName evidence="1">YdhG-like domain-containing protein</fullName>
    </recommendedName>
</protein>
<name>A0A098Y573_9ACTN</name>
<dbReference type="SUPFAM" id="SSF159888">
    <property type="entry name" value="YdhG-like"/>
    <property type="match status" value="1"/>
</dbReference>
<accession>A0A098Y573</accession>